<reference evidence="3 4" key="1">
    <citation type="submission" date="2020-08" db="EMBL/GenBank/DDBJ databases">
        <title>Genomic Encyclopedia of Type Strains, Phase IV (KMG-IV): sequencing the most valuable type-strain genomes for metagenomic binning, comparative biology and taxonomic classification.</title>
        <authorList>
            <person name="Goeker M."/>
        </authorList>
    </citation>
    <scope>NUCLEOTIDE SEQUENCE [LARGE SCALE GENOMIC DNA]</scope>
    <source>
        <strain evidence="3 4">DSM 16268</strain>
    </source>
</reference>
<feature type="transmembrane region" description="Helical" evidence="2">
    <location>
        <begin position="6"/>
        <end position="23"/>
    </location>
</feature>
<gene>
    <name evidence="3" type="ORF">GGQ63_003299</name>
</gene>
<dbReference type="AlphaFoldDB" id="A0A7W9FP65"/>
<protein>
    <submittedName>
        <fullName evidence="3">Uncharacterized protein</fullName>
    </submittedName>
</protein>
<sequence>MQFLAAYSAGLVLLAIGLFRLLAGRGGATGGLILVAGLVLAAAGGAAMVIAPRDGQTLSLGFGDDGGSKSQERLDDGAPQDEPGSNAAAPAAPAAAEAEAPTRPPRIIEAPTTTIRPADGAVTEDVPAPAASPDFVDPLTQDAQAAAEPTPPLPTPPPDDDRAVALASLAPAASKKQKAFMEALAKGREAYQAAADDVAREAARADRSAALCGTASSPDVENWAATVEAIDTDPSGRIAFAVALPDGTILRTWNNPMSDLDDQTLVLAGTELAGIIGGLKTGDAVRVSGSLFPEPPDCWRSSRLSVDQAIREPSFIFRFTRVARLQN</sequence>
<dbReference type="Proteomes" id="UP000523821">
    <property type="component" value="Unassembled WGS sequence"/>
</dbReference>
<feature type="compositionally biased region" description="Low complexity" evidence="1">
    <location>
        <begin position="87"/>
        <end position="101"/>
    </location>
</feature>
<comment type="caution">
    <text evidence="3">The sequence shown here is derived from an EMBL/GenBank/DDBJ whole genome shotgun (WGS) entry which is preliminary data.</text>
</comment>
<proteinExistence type="predicted"/>
<organism evidence="3 4">
    <name type="scientific">Prosthecomicrobium pneumaticum</name>
    <dbReference type="NCBI Taxonomy" id="81895"/>
    <lineage>
        <taxon>Bacteria</taxon>
        <taxon>Pseudomonadati</taxon>
        <taxon>Pseudomonadota</taxon>
        <taxon>Alphaproteobacteria</taxon>
        <taxon>Hyphomicrobiales</taxon>
        <taxon>Kaistiaceae</taxon>
        <taxon>Prosthecomicrobium</taxon>
    </lineage>
</organism>
<evidence type="ECO:0000313" key="4">
    <source>
        <dbReference type="Proteomes" id="UP000523821"/>
    </source>
</evidence>
<keyword evidence="2" id="KW-1133">Transmembrane helix</keyword>
<name>A0A7W9FP65_9HYPH</name>
<evidence type="ECO:0000256" key="2">
    <source>
        <dbReference type="SAM" id="Phobius"/>
    </source>
</evidence>
<keyword evidence="2" id="KW-0812">Transmembrane</keyword>
<keyword evidence="2" id="KW-0472">Membrane</keyword>
<feature type="transmembrane region" description="Helical" evidence="2">
    <location>
        <begin position="30"/>
        <end position="51"/>
    </location>
</feature>
<dbReference type="EMBL" id="JACHOO010000007">
    <property type="protein sequence ID" value="MBB5754218.1"/>
    <property type="molecule type" value="Genomic_DNA"/>
</dbReference>
<feature type="region of interest" description="Disordered" evidence="1">
    <location>
        <begin position="143"/>
        <end position="162"/>
    </location>
</feature>
<evidence type="ECO:0000256" key="1">
    <source>
        <dbReference type="SAM" id="MobiDB-lite"/>
    </source>
</evidence>
<feature type="region of interest" description="Disordered" evidence="1">
    <location>
        <begin position="60"/>
        <end position="136"/>
    </location>
</feature>
<feature type="compositionally biased region" description="Basic and acidic residues" evidence="1">
    <location>
        <begin position="66"/>
        <end position="76"/>
    </location>
</feature>
<accession>A0A7W9FP65</accession>
<dbReference type="RefSeq" id="WP_183857676.1">
    <property type="nucleotide sequence ID" value="NZ_JACHOO010000007.1"/>
</dbReference>
<evidence type="ECO:0000313" key="3">
    <source>
        <dbReference type="EMBL" id="MBB5754218.1"/>
    </source>
</evidence>
<keyword evidence="4" id="KW-1185">Reference proteome</keyword>